<accession>A0A378U550</accession>
<reference evidence="3 4" key="1">
    <citation type="submission" date="2018-06" db="EMBL/GenBank/DDBJ databases">
        <authorList>
            <consortium name="Pathogen Informatics"/>
            <person name="Doyle S."/>
        </authorList>
    </citation>
    <scope>NUCLEOTIDE SEQUENCE [LARGE SCALE GENOMIC DNA]</scope>
    <source>
        <strain evidence="3 4">NCTC11179</strain>
    </source>
</reference>
<feature type="compositionally biased region" description="Polar residues" evidence="1">
    <location>
        <begin position="123"/>
        <end position="136"/>
    </location>
</feature>
<protein>
    <recommendedName>
        <fullName evidence="5">Lipoprotein</fullName>
    </recommendedName>
</protein>
<feature type="compositionally biased region" description="Polar residues" evidence="1">
    <location>
        <begin position="25"/>
        <end position="39"/>
    </location>
</feature>
<evidence type="ECO:0000313" key="3">
    <source>
        <dbReference type="EMBL" id="STZ69442.1"/>
    </source>
</evidence>
<sequence>MKNYLFALSTLLLLGLTACKDTGKEPSNISIDGTTTEQPATPADGEAMPVQSTPATANEGAAVANNNINPAHGQPGHRCDIPVGAPLDSPPGGANAMQTSAQPATSNQGQPFLVNDEAKNRIMQEQGQPATANSGKINPPHGQPGHSCEIPVGQPLP</sequence>
<evidence type="ECO:0000256" key="1">
    <source>
        <dbReference type="SAM" id="MobiDB-lite"/>
    </source>
</evidence>
<dbReference type="Proteomes" id="UP000255024">
    <property type="component" value="Unassembled WGS sequence"/>
</dbReference>
<keyword evidence="4" id="KW-1185">Reference proteome</keyword>
<dbReference type="PROSITE" id="PS51257">
    <property type="entry name" value="PROKAR_LIPOPROTEIN"/>
    <property type="match status" value="1"/>
</dbReference>
<evidence type="ECO:0000313" key="4">
    <source>
        <dbReference type="Proteomes" id="UP000255024"/>
    </source>
</evidence>
<gene>
    <name evidence="3" type="ORF">NCTC11179_02948</name>
</gene>
<keyword evidence="2" id="KW-0732">Signal</keyword>
<evidence type="ECO:0008006" key="5">
    <source>
        <dbReference type="Google" id="ProtNLM"/>
    </source>
</evidence>
<dbReference type="RefSeq" id="WP_115092182.1">
    <property type="nucleotide sequence ID" value="NZ_CP068107.1"/>
</dbReference>
<feature type="chain" id="PRO_5016638979" description="Lipoprotein" evidence="2">
    <location>
        <begin position="21"/>
        <end position="157"/>
    </location>
</feature>
<feature type="region of interest" description="Disordered" evidence="1">
    <location>
        <begin position="23"/>
        <end position="157"/>
    </location>
</feature>
<proteinExistence type="predicted"/>
<name>A0A378U550_MYROD</name>
<feature type="compositionally biased region" description="Polar residues" evidence="1">
    <location>
        <begin position="96"/>
        <end position="110"/>
    </location>
</feature>
<evidence type="ECO:0000256" key="2">
    <source>
        <dbReference type="SAM" id="SignalP"/>
    </source>
</evidence>
<dbReference type="EMBL" id="UGQL01000002">
    <property type="protein sequence ID" value="STZ69442.1"/>
    <property type="molecule type" value="Genomic_DNA"/>
</dbReference>
<feature type="signal peptide" evidence="2">
    <location>
        <begin position="1"/>
        <end position="20"/>
    </location>
</feature>
<dbReference type="AlphaFoldDB" id="A0A378U550"/>
<organism evidence="3 4">
    <name type="scientific">Myroides odoratus</name>
    <name type="common">Flavobacterium odoratum</name>
    <dbReference type="NCBI Taxonomy" id="256"/>
    <lineage>
        <taxon>Bacteria</taxon>
        <taxon>Pseudomonadati</taxon>
        <taxon>Bacteroidota</taxon>
        <taxon>Flavobacteriia</taxon>
        <taxon>Flavobacteriales</taxon>
        <taxon>Flavobacteriaceae</taxon>
        <taxon>Myroides</taxon>
    </lineage>
</organism>